<keyword evidence="1" id="KW-0175">Coiled coil</keyword>
<accession>A0AAU6V637</accession>
<organism evidence="2">
    <name type="scientific">bacterium 19NY03SH02</name>
    <dbReference type="NCBI Taxonomy" id="2920631"/>
    <lineage>
        <taxon>Bacteria</taxon>
    </lineage>
</organism>
<sequence>MDTALRHKIWEVYVKEKRHPIIASKITQPSSDGVQLHDEALLKRTIAEHTHGNETYITCSQCGCGLFYRSGNNAQRRAAHLYHNTKFAKDLSLTENCPFYHHTPNTLFSEIYNGEGEWHLTTKEDLTVILENDPFVIPGTVKTEKYIFSDDPDTNTRRRPDIQFTDVNGQKWVIELTRWWMSPIVVLQREQFFQEKGTNLLWVFSADCALHNRSTYDLIMYGSNISKVDCADASRPQCNAFVASDRAMKMSREEGCLIIDVEYPEYKFIEANQEIGADFHFKLVALRELKTAPKHRLPYAVDTSESLSCAKLELYKHNRLRLAIKIANIRKNNQRHLALIELAENTMPPANLLSALETIPKSYRFHQLLSKQSLNAKRHLDTLHMHNVRKARYELITLLRKETSLITTRRNYRDTERLRHAEIASHETPIFENYKFEMTIARYRQVIKIQLAKIKSRKERALQLSKLKRVIQDLPAKVRNGAYSHQIALNSLNGIKTNSPIAISSPLLLCAIERAAGKIENTVQMKEKALLRAQTAQRERELAVRQKMEERALRTYNEANGFIEQLNTIGLKEVPISNSCDQIKYKRLINDCNTHKLLELKYSLEQAYSEAYTKMRDAHLAIAYPLTYRGWNPATDYSTELTQLFQTQNVRYHSKSLADLKNAIIQEWCGQLLSDFINGVLNELYQLRQSLQGMPQIDQVIQIQKNGGTYARRLARCLRIIINNRGAYIAQEDKERATWLRKLVLQKSLANW</sequence>
<evidence type="ECO:0000256" key="1">
    <source>
        <dbReference type="SAM" id="Coils"/>
    </source>
</evidence>
<dbReference type="AlphaFoldDB" id="A0AAU6V637"/>
<protein>
    <submittedName>
        <fullName evidence="2">Uncharacterized protein</fullName>
    </submittedName>
</protein>
<name>A0AAU6V637_UNCXX</name>
<gene>
    <name evidence="2" type="ORF">MRN14_00700</name>
</gene>
<dbReference type="EMBL" id="CP095354">
    <property type="protein sequence ID" value="XAG81179.1"/>
    <property type="molecule type" value="Genomic_DNA"/>
</dbReference>
<proteinExistence type="predicted"/>
<reference evidence="2" key="1">
    <citation type="submission" date="2022-03" db="EMBL/GenBank/DDBJ databases">
        <title>Sea Food Isolates.</title>
        <authorList>
            <person name="Li c."/>
        </authorList>
    </citation>
    <scope>NUCLEOTIDE SEQUENCE</scope>
    <source>
        <strain evidence="2">19NY03SH02</strain>
    </source>
</reference>
<feature type="coiled-coil region" evidence="1">
    <location>
        <begin position="519"/>
        <end position="546"/>
    </location>
</feature>
<evidence type="ECO:0000313" key="2">
    <source>
        <dbReference type="EMBL" id="XAG81179.1"/>
    </source>
</evidence>